<sequence>MDKNLLRKAALQSVALMLSVIMLSYAVRQYSSVTISASYAQDKAVYVDPDKENNKDYTEKYDAKNPNMDDNEQTAEDARIVLTGVKSGVKDDIIEQLGEQFLIIRKPLGEGLRIQLEDLYLNKQLKIIISGYTKESPDQNFIARVYRDEVFLGEPKHAEAENSSPEEDGTYSSTVIKYYGNDPVNSINIENKTGLYGFNVHEIVLQLNHVYAHILFEDENYYYIDLRRPKEVYDKILVIDAGHGGKDPGAISKDEKIYEKDINLKIMHELKELLDKDNIKVYYTRTIDETIYLRPRVTLANEVECDFFISIHCNSSDYTGPNGTEILYYNHENGNIKTKDLAKILSDELSKTVSLKSSGVMEMKDDDIFILANAKVPAVIIETGYISNINDLDYLQSQSGQQDIAIGIYNGIWRAYDELIH</sequence>
<dbReference type="GO" id="GO:0009253">
    <property type="term" value="P:peptidoglycan catabolic process"/>
    <property type="evidence" value="ECO:0007669"/>
    <property type="project" value="InterPro"/>
</dbReference>
<dbReference type="InterPro" id="IPR050695">
    <property type="entry name" value="N-acetylmuramoyl_amidase_3"/>
</dbReference>
<gene>
    <name evidence="3" type="ORF">HHT355_0006</name>
</gene>
<keyword evidence="1" id="KW-0378">Hydrolase</keyword>
<dbReference type="CDD" id="cd02696">
    <property type="entry name" value="MurNAc-LAA"/>
    <property type="match status" value="1"/>
</dbReference>
<name>A0A0H5SCU7_HERHM</name>
<feature type="domain" description="MurNAc-LAA" evidence="2">
    <location>
        <begin position="297"/>
        <end position="413"/>
    </location>
</feature>
<dbReference type="InterPro" id="IPR002508">
    <property type="entry name" value="MurNAc-LAA_cat"/>
</dbReference>
<dbReference type="Gene3D" id="3.40.630.40">
    <property type="entry name" value="Zn-dependent exopeptidases"/>
    <property type="match status" value="1"/>
</dbReference>
<dbReference type="PANTHER" id="PTHR30404:SF0">
    <property type="entry name" value="N-ACETYLMURAMOYL-L-ALANINE AMIDASE AMIC"/>
    <property type="match status" value="1"/>
</dbReference>
<dbReference type="Pfam" id="PF01520">
    <property type="entry name" value="Amidase_3"/>
    <property type="match status" value="1"/>
</dbReference>
<evidence type="ECO:0000256" key="1">
    <source>
        <dbReference type="ARBA" id="ARBA00022801"/>
    </source>
</evidence>
<dbReference type="PANTHER" id="PTHR30404">
    <property type="entry name" value="N-ACETYLMURAMOYL-L-ALANINE AMIDASE"/>
    <property type="match status" value="1"/>
</dbReference>
<evidence type="ECO:0000259" key="2">
    <source>
        <dbReference type="SMART" id="SM00646"/>
    </source>
</evidence>
<dbReference type="GO" id="GO:0030288">
    <property type="term" value="C:outer membrane-bounded periplasmic space"/>
    <property type="evidence" value="ECO:0007669"/>
    <property type="project" value="TreeGrafter"/>
</dbReference>
<accession>A0A0H5SCU7</accession>
<protein>
    <recommendedName>
        <fullName evidence="2">MurNAc-LAA domain-containing protein</fullName>
    </recommendedName>
</protein>
<dbReference type="GO" id="GO:0008745">
    <property type="term" value="F:N-acetylmuramoyl-L-alanine amidase activity"/>
    <property type="evidence" value="ECO:0007669"/>
    <property type="project" value="InterPro"/>
</dbReference>
<evidence type="ECO:0000313" key="4">
    <source>
        <dbReference type="Proteomes" id="UP000236497"/>
    </source>
</evidence>
<dbReference type="RefSeq" id="WP_158245840.1">
    <property type="nucleotide sequence ID" value="NZ_CVTD020000001.1"/>
</dbReference>
<dbReference type="Proteomes" id="UP000236497">
    <property type="component" value="Unassembled WGS sequence"/>
</dbReference>
<dbReference type="SMART" id="SM00646">
    <property type="entry name" value="Ami_3"/>
    <property type="match status" value="1"/>
</dbReference>
<organism evidence="3 4">
    <name type="scientific">Herbinix hemicellulosilytica</name>
    <dbReference type="NCBI Taxonomy" id="1564487"/>
    <lineage>
        <taxon>Bacteria</taxon>
        <taxon>Bacillati</taxon>
        <taxon>Bacillota</taxon>
        <taxon>Clostridia</taxon>
        <taxon>Lachnospirales</taxon>
        <taxon>Lachnospiraceae</taxon>
        <taxon>Herbinix</taxon>
    </lineage>
</organism>
<dbReference type="EMBL" id="CVTD020000001">
    <property type="protein sequence ID" value="CRZ33229.1"/>
    <property type="molecule type" value="Genomic_DNA"/>
</dbReference>
<reference evidence="3 4" key="1">
    <citation type="submission" date="2015-06" db="EMBL/GenBank/DDBJ databases">
        <authorList>
            <person name="Wibberg Daniel"/>
        </authorList>
    </citation>
    <scope>NUCLEOTIDE SEQUENCE [LARGE SCALE GENOMIC DNA]</scope>
    <source>
        <strain evidence="3 4">T3/55T</strain>
    </source>
</reference>
<evidence type="ECO:0000313" key="3">
    <source>
        <dbReference type="EMBL" id="CRZ33229.1"/>
    </source>
</evidence>
<dbReference type="AlphaFoldDB" id="A0A0H5SCU7"/>
<dbReference type="SUPFAM" id="SSF53187">
    <property type="entry name" value="Zn-dependent exopeptidases"/>
    <property type="match status" value="1"/>
</dbReference>
<keyword evidence="4" id="KW-1185">Reference proteome</keyword>
<proteinExistence type="predicted"/>